<evidence type="ECO:0000259" key="1">
    <source>
        <dbReference type="Pfam" id="PF13391"/>
    </source>
</evidence>
<reference evidence="2 3" key="1">
    <citation type="submission" date="2023-07" db="EMBL/GenBank/DDBJ databases">
        <authorList>
            <person name="Peeters C."/>
        </authorList>
    </citation>
    <scope>NUCLEOTIDE SEQUENCE [LARGE SCALE GENOMIC DNA]</scope>
    <source>
        <strain evidence="2 3">LMG 18091</strain>
    </source>
</reference>
<keyword evidence="3" id="KW-1185">Reference proteome</keyword>
<sequence length="286" mass="32306">MTTMKSIQEIFQGEFIGATSAVVQKMRRDEHNVAALRRNYTEHWPTVKEPYDLVVVAIEERLGIEKRREIWCGFFEDAQWTGQGRKGAVYRFLADRFQFLGIHDLDCVSDAEFYGNGGGGGSRIKVYNAGRKTGRTSRRGTSTPTPEGIMVQRLVWVRKNHSKFRDPVEQHWEGKCAVTDHDCGGHPGLLIASHIYPWARSTPKEKTDVNNGLLLSSPIDRLFDQGLIAFADDGTMLMSKDLALRTRRVFGLKAGMKIANPKKITAGMQKYLAKHRRLHGFPTTGR</sequence>
<dbReference type="Proteomes" id="UP001189915">
    <property type="component" value="Unassembled WGS sequence"/>
</dbReference>
<feature type="domain" description="HNH nuclease" evidence="1">
    <location>
        <begin position="176"/>
        <end position="230"/>
    </location>
</feature>
<dbReference type="RefSeq" id="WP_316870654.1">
    <property type="nucleotide sequence ID" value="NZ_CATWAF010000004.1"/>
</dbReference>
<gene>
    <name evidence="2" type="ORF">LMG18091_03333</name>
</gene>
<dbReference type="Pfam" id="PF13391">
    <property type="entry name" value="HNH_2"/>
    <property type="match status" value="1"/>
</dbReference>
<dbReference type="EMBL" id="CATWAF010000004">
    <property type="protein sequence ID" value="CAJ0701030.1"/>
    <property type="molecule type" value="Genomic_DNA"/>
</dbReference>
<evidence type="ECO:0000313" key="2">
    <source>
        <dbReference type="EMBL" id="CAJ0701030.1"/>
    </source>
</evidence>
<dbReference type="InterPro" id="IPR003615">
    <property type="entry name" value="HNH_nuc"/>
</dbReference>
<proteinExistence type="predicted"/>
<protein>
    <recommendedName>
        <fullName evidence="1">HNH nuclease domain-containing protein</fullName>
    </recommendedName>
</protein>
<name>A0AAD2B9L2_9RALS</name>
<accession>A0AAD2B9L2</accession>
<comment type="caution">
    <text evidence="2">The sequence shown here is derived from an EMBL/GenBank/DDBJ whole genome shotgun (WGS) entry which is preliminary data.</text>
</comment>
<organism evidence="2 3">
    <name type="scientific">Ralstonia wenshanensis</name>
    <dbReference type="NCBI Taxonomy" id="2842456"/>
    <lineage>
        <taxon>Bacteria</taxon>
        <taxon>Pseudomonadati</taxon>
        <taxon>Pseudomonadota</taxon>
        <taxon>Betaproteobacteria</taxon>
        <taxon>Burkholderiales</taxon>
        <taxon>Burkholderiaceae</taxon>
        <taxon>Ralstonia</taxon>
    </lineage>
</organism>
<dbReference type="AlphaFoldDB" id="A0AAD2B9L2"/>
<evidence type="ECO:0000313" key="3">
    <source>
        <dbReference type="Proteomes" id="UP001189915"/>
    </source>
</evidence>